<name>A0A501Q012_9FLAO</name>
<proteinExistence type="predicted"/>
<dbReference type="RefSeq" id="WP_140002759.1">
    <property type="nucleotide sequence ID" value="NZ_VFJE01000056.1"/>
</dbReference>
<dbReference type="Proteomes" id="UP000319175">
    <property type="component" value="Unassembled WGS sequence"/>
</dbReference>
<comment type="caution">
    <text evidence="1">The sequence shown here is derived from an EMBL/GenBank/DDBJ whole genome shotgun (WGS) entry which is preliminary data.</text>
</comment>
<keyword evidence="2" id="KW-1185">Reference proteome</keyword>
<gene>
    <name evidence="1" type="ORF">FJA49_17655</name>
</gene>
<dbReference type="EMBL" id="VFJE01000056">
    <property type="protein sequence ID" value="TPD66003.1"/>
    <property type="molecule type" value="Genomic_DNA"/>
</dbReference>
<accession>A0A501Q012</accession>
<evidence type="ECO:0000313" key="1">
    <source>
        <dbReference type="EMBL" id="TPD66003.1"/>
    </source>
</evidence>
<reference evidence="1 2" key="2">
    <citation type="submission" date="2019-06" db="EMBL/GenBank/DDBJ databases">
        <authorList>
            <person name="Seo Y."/>
        </authorList>
    </citation>
    <scope>NUCLEOTIDE SEQUENCE [LARGE SCALE GENOMIC DNA]</scope>
    <source>
        <strain evidence="1 2">MaA-Y11</strain>
    </source>
</reference>
<organism evidence="1 2">
    <name type="scientific">Flavobacterium microcysteis</name>
    <dbReference type="NCBI Taxonomy" id="2596891"/>
    <lineage>
        <taxon>Bacteria</taxon>
        <taxon>Pseudomonadati</taxon>
        <taxon>Bacteroidota</taxon>
        <taxon>Flavobacteriia</taxon>
        <taxon>Flavobacteriales</taxon>
        <taxon>Flavobacteriaceae</taxon>
        <taxon>Flavobacterium</taxon>
    </lineage>
</organism>
<sequence>MDNTTYEFFIRRCWDCDRFKHGADTDTWEDLLIKHYNFKHANVGNFKFNQKEFEKKLEKVKSYLDKAYNKLITTATKKKVNPDVIARLSESRAIVAASPEPKEIFDVLKTAFPIMNENNL</sequence>
<evidence type="ECO:0000313" key="2">
    <source>
        <dbReference type="Proteomes" id="UP000319175"/>
    </source>
</evidence>
<protein>
    <submittedName>
        <fullName evidence="1">Uncharacterized protein</fullName>
    </submittedName>
</protein>
<reference evidence="1 2" key="1">
    <citation type="submission" date="2019-06" db="EMBL/GenBank/DDBJ databases">
        <title>Flavobacterium sp. MaA-Y11 from geoumgang.</title>
        <authorList>
            <person name="Jeong S."/>
        </authorList>
    </citation>
    <scope>NUCLEOTIDE SEQUENCE [LARGE SCALE GENOMIC DNA]</scope>
    <source>
        <strain evidence="1 2">MaA-Y11</strain>
    </source>
</reference>
<dbReference type="AlphaFoldDB" id="A0A501Q012"/>
<dbReference type="OrthoDB" id="1493759at2"/>